<dbReference type="Pfam" id="PF13440">
    <property type="entry name" value="Polysacc_synt_3"/>
    <property type="match status" value="1"/>
</dbReference>
<feature type="transmembrane region" description="Helical" evidence="7">
    <location>
        <begin position="172"/>
        <end position="191"/>
    </location>
</feature>
<feature type="transmembrane region" description="Helical" evidence="7">
    <location>
        <begin position="20"/>
        <end position="37"/>
    </location>
</feature>
<accession>A0A0G0P0V8</accession>
<feature type="transmembrane region" description="Helical" evidence="7">
    <location>
        <begin position="79"/>
        <end position="102"/>
    </location>
</feature>
<keyword evidence="6 7" id="KW-0472">Membrane</keyword>
<feature type="transmembrane region" description="Helical" evidence="7">
    <location>
        <begin position="289"/>
        <end position="314"/>
    </location>
</feature>
<dbReference type="AlphaFoldDB" id="A0A0G0P0V8"/>
<dbReference type="STRING" id="1618572.UT17_C0004G0067"/>
<dbReference type="Proteomes" id="UP000034774">
    <property type="component" value="Unassembled WGS sequence"/>
</dbReference>
<comment type="subcellular location">
    <subcellularLocation>
        <location evidence="1">Cell membrane</location>
        <topology evidence="1">Multi-pass membrane protein</topology>
    </subcellularLocation>
</comment>
<name>A0A0G0P0V8_9BACT</name>
<protein>
    <submittedName>
        <fullName evidence="8">Export protein</fullName>
    </submittedName>
</protein>
<dbReference type="GO" id="GO:0005886">
    <property type="term" value="C:plasma membrane"/>
    <property type="evidence" value="ECO:0007669"/>
    <property type="project" value="UniProtKB-SubCell"/>
</dbReference>
<evidence type="ECO:0000256" key="7">
    <source>
        <dbReference type="SAM" id="Phobius"/>
    </source>
</evidence>
<evidence type="ECO:0000256" key="1">
    <source>
        <dbReference type="ARBA" id="ARBA00004651"/>
    </source>
</evidence>
<feature type="transmembrane region" description="Helical" evidence="7">
    <location>
        <begin position="320"/>
        <end position="341"/>
    </location>
</feature>
<gene>
    <name evidence="8" type="ORF">UT17_C0004G0067</name>
</gene>
<evidence type="ECO:0000256" key="2">
    <source>
        <dbReference type="ARBA" id="ARBA00007430"/>
    </source>
</evidence>
<feature type="transmembrane region" description="Helical" evidence="7">
    <location>
        <begin position="353"/>
        <end position="372"/>
    </location>
</feature>
<dbReference type="PANTHER" id="PTHR30250:SF10">
    <property type="entry name" value="LIPOPOLYSACCHARIDE BIOSYNTHESIS PROTEIN WZXC"/>
    <property type="match status" value="1"/>
</dbReference>
<dbReference type="PANTHER" id="PTHR30250">
    <property type="entry name" value="PST FAMILY PREDICTED COLANIC ACID TRANSPORTER"/>
    <property type="match status" value="1"/>
</dbReference>
<evidence type="ECO:0000256" key="3">
    <source>
        <dbReference type="ARBA" id="ARBA00022475"/>
    </source>
</evidence>
<evidence type="ECO:0000256" key="4">
    <source>
        <dbReference type="ARBA" id="ARBA00022692"/>
    </source>
</evidence>
<organism evidence="8 9">
    <name type="scientific">Candidatus Woesebacteria bacterium GW2011_GWB1_39_10</name>
    <dbReference type="NCBI Taxonomy" id="1618572"/>
    <lineage>
        <taxon>Bacteria</taxon>
        <taxon>Candidatus Woeseibacteriota</taxon>
    </lineage>
</organism>
<feature type="transmembrane region" description="Helical" evidence="7">
    <location>
        <begin position="378"/>
        <end position="401"/>
    </location>
</feature>
<dbReference type="EMBL" id="LBVU01000004">
    <property type="protein sequence ID" value="KKQ91719.1"/>
    <property type="molecule type" value="Genomic_DNA"/>
</dbReference>
<proteinExistence type="inferred from homology"/>
<feature type="transmembrane region" description="Helical" evidence="7">
    <location>
        <begin position="43"/>
        <end position="67"/>
    </location>
</feature>
<feature type="transmembrane region" description="Helical" evidence="7">
    <location>
        <begin position="145"/>
        <end position="166"/>
    </location>
</feature>
<reference evidence="8 9" key="1">
    <citation type="journal article" date="2015" name="Nature">
        <title>rRNA introns, odd ribosomes, and small enigmatic genomes across a large radiation of phyla.</title>
        <authorList>
            <person name="Brown C.T."/>
            <person name="Hug L.A."/>
            <person name="Thomas B.C."/>
            <person name="Sharon I."/>
            <person name="Castelle C.J."/>
            <person name="Singh A."/>
            <person name="Wilkins M.J."/>
            <person name="Williams K.H."/>
            <person name="Banfield J.F."/>
        </authorList>
    </citation>
    <scope>NUCLEOTIDE SEQUENCE [LARGE SCALE GENOMIC DNA]</scope>
</reference>
<keyword evidence="4 7" id="KW-0812">Transmembrane</keyword>
<comment type="caution">
    <text evidence="8">The sequence shown here is derived from an EMBL/GenBank/DDBJ whole genome shotgun (WGS) entry which is preliminary data.</text>
</comment>
<evidence type="ECO:0000313" key="9">
    <source>
        <dbReference type="Proteomes" id="UP000034774"/>
    </source>
</evidence>
<keyword evidence="5 7" id="KW-1133">Transmembrane helix</keyword>
<comment type="similarity">
    <text evidence="2">Belongs to the polysaccharide synthase family.</text>
</comment>
<evidence type="ECO:0000256" key="6">
    <source>
        <dbReference type="ARBA" id="ARBA00023136"/>
    </source>
</evidence>
<evidence type="ECO:0000256" key="5">
    <source>
        <dbReference type="ARBA" id="ARBA00022989"/>
    </source>
</evidence>
<dbReference type="InterPro" id="IPR050833">
    <property type="entry name" value="Poly_Biosynth_Transport"/>
</dbReference>
<sequence>MGYFKDTLKGLSWMTAFRVLYRLIGVIRIAIIAHILTPFSLGVFGVVTIILGFLEIITETGINIFLIQEKEDIDNYIDTAWVVSIIRGLLISILIFITASPISGFFNSPGSKALLYIASLVPLIRGLINPSIVKFQKELQFNKEFLYRISVFSIECLVSVLGVIILQSAYGMVLGLVASAVFEVFYTFIVARPWPKFAFHKVKIQRVVERGKWVTLFGIFDYFYTQSDNVVVGKILGIAPLGIYQNAYKISTAPLTEVGDIFYRVTFPIFSKISGEAARLKSAFIKNTLANFVLMTTAGIIVFVFAAPIVNILFGKGWESAIPVVKLLSVLGVVRGIASSTNSLLVAKEKQKYSAIVTIVSTLGLWVTIIPLTQTYGIIGAGASAIIGTLISLPFTGYFIFKTLKT</sequence>
<feature type="transmembrane region" description="Helical" evidence="7">
    <location>
        <begin position="114"/>
        <end position="133"/>
    </location>
</feature>
<evidence type="ECO:0000313" key="8">
    <source>
        <dbReference type="EMBL" id="KKQ91719.1"/>
    </source>
</evidence>
<keyword evidence="3" id="KW-1003">Cell membrane</keyword>